<proteinExistence type="inferred from homology"/>
<dbReference type="InterPro" id="IPR000836">
    <property type="entry name" value="PRTase_dom"/>
</dbReference>
<dbReference type="InterPro" id="IPR029057">
    <property type="entry name" value="PRTase-like"/>
</dbReference>
<accession>A0ABT8EFU1</accession>
<dbReference type="Pfam" id="PF18912">
    <property type="entry name" value="DZR_2"/>
    <property type="match status" value="1"/>
</dbReference>
<comment type="similarity">
    <text evidence="1">Belongs to the ComF/GntX family.</text>
</comment>
<evidence type="ECO:0000313" key="3">
    <source>
        <dbReference type="EMBL" id="MDN4120174.1"/>
    </source>
</evidence>
<dbReference type="SUPFAM" id="SSF53271">
    <property type="entry name" value="PRTase-like"/>
    <property type="match status" value="1"/>
</dbReference>
<feature type="domain" description="Double zinc ribbon" evidence="2">
    <location>
        <begin position="29"/>
        <end position="78"/>
    </location>
</feature>
<dbReference type="RefSeq" id="WP_266122494.1">
    <property type="nucleotide sequence ID" value="NZ_JAJHNU010000001.1"/>
</dbReference>
<dbReference type="Gene3D" id="3.40.50.2020">
    <property type="match status" value="1"/>
</dbReference>
<dbReference type="PANTHER" id="PTHR47505">
    <property type="entry name" value="DNA UTILIZATION PROTEIN YHGH"/>
    <property type="match status" value="1"/>
</dbReference>
<gene>
    <name evidence="3" type="ORF">LMS43_02605</name>
</gene>
<evidence type="ECO:0000313" key="4">
    <source>
        <dbReference type="Proteomes" id="UP001168613"/>
    </source>
</evidence>
<reference evidence="3" key="1">
    <citation type="submission" date="2021-11" db="EMBL/GenBank/DDBJ databases">
        <title>Draft genome sequence of Alcaligenes endophyticus type strain CCUG 75668T.</title>
        <authorList>
            <person name="Salva-Serra F."/>
            <person name="Duran R.E."/>
            <person name="Seeger M."/>
            <person name="Moore E.R.B."/>
            <person name="Jaen-Luchoro D."/>
        </authorList>
    </citation>
    <scope>NUCLEOTIDE SEQUENCE</scope>
    <source>
        <strain evidence="3">CCUG 75668</strain>
    </source>
</reference>
<keyword evidence="4" id="KW-1185">Reference proteome</keyword>
<organism evidence="3 4">
    <name type="scientific">Alcaligenes endophyticus</name>
    <dbReference type="NCBI Taxonomy" id="1929088"/>
    <lineage>
        <taxon>Bacteria</taxon>
        <taxon>Pseudomonadati</taxon>
        <taxon>Pseudomonadota</taxon>
        <taxon>Betaproteobacteria</taxon>
        <taxon>Burkholderiales</taxon>
        <taxon>Alcaligenaceae</taxon>
        <taxon>Alcaligenes</taxon>
    </lineage>
</organism>
<dbReference type="CDD" id="cd06223">
    <property type="entry name" value="PRTases_typeI"/>
    <property type="match status" value="1"/>
</dbReference>
<dbReference type="InterPro" id="IPR044005">
    <property type="entry name" value="DZR_2"/>
</dbReference>
<dbReference type="PANTHER" id="PTHR47505:SF1">
    <property type="entry name" value="DNA UTILIZATION PROTEIN YHGH"/>
    <property type="match status" value="1"/>
</dbReference>
<name>A0ABT8EFU1_9BURK</name>
<dbReference type="InterPro" id="IPR051910">
    <property type="entry name" value="ComF/GntX_DNA_util-trans"/>
</dbReference>
<protein>
    <submittedName>
        <fullName evidence="3">ComF family protein</fullName>
    </submittedName>
</protein>
<comment type="caution">
    <text evidence="3">The sequence shown here is derived from an EMBL/GenBank/DDBJ whole genome shotgun (WGS) entry which is preliminary data.</text>
</comment>
<evidence type="ECO:0000256" key="1">
    <source>
        <dbReference type="ARBA" id="ARBA00008007"/>
    </source>
</evidence>
<evidence type="ECO:0000259" key="2">
    <source>
        <dbReference type="Pfam" id="PF18912"/>
    </source>
</evidence>
<sequence length="261" mass="28823">MNHIWQATGVLTRGGRGLLDLLSALRQGLPSVCPLCTEDSRGGLLCQYCLAYLRRDTVLACTRCGLDISGLMQCPDCLAVPFVLEQTVCAFDYVFPGDLLIHGLKISHRVELVPALAHLLYSCWQLAAPTMLGEPCWVAVPARRASLRRRGFSPPAELCRYLGRYTSVPDWSLAVGWHAEPVPMQKQLSRHERFRAMRQAWRCDRDLAGRTVVLVDDVMTTGATLNSLAQVCLQAGAVQVFGLVLARTPYPNRLGAGLFSR</sequence>
<dbReference type="Proteomes" id="UP001168613">
    <property type="component" value="Unassembled WGS sequence"/>
</dbReference>
<dbReference type="EMBL" id="JAJHNU010000001">
    <property type="protein sequence ID" value="MDN4120174.1"/>
    <property type="molecule type" value="Genomic_DNA"/>
</dbReference>